<organism evidence="5 6">
    <name type="scientific">Candidatus Roizmanbacteria bacterium CG11_big_fil_rev_8_21_14_0_20_35_14</name>
    <dbReference type="NCBI Taxonomy" id="1974855"/>
    <lineage>
        <taxon>Bacteria</taxon>
        <taxon>Candidatus Roizmaniibacteriota</taxon>
    </lineage>
</organism>
<proteinExistence type="predicted"/>
<evidence type="ECO:0000256" key="1">
    <source>
        <dbReference type="ARBA" id="ARBA00022722"/>
    </source>
</evidence>
<dbReference type="EMBL" id="PCVL01000083">
    <property type="protein sequence ID" value="PIQ72055.1"/>
    <property type="molecule type" value="Genomic_DNA"/>
</dbReference>
<dbReference type="SUPFAM" id="SSF50199">
    <property type="entry name" value="Staphylococcal nuclease"/>
    <property type="match status" value="1"/>
</dbReference>
<dbReference type="GO" id="GO:0016787">
    <property type="term" value="F:hydrolase activity"/>
    <property type="evidence" value="ECO:0007669"/>
    <property type="project" value="UniProtKB-KW"/>
</dbReference>
<sequence length="166" mass="19110">MKNKILLAVCVFVLMVISFFAGSYFEREKTNSQTSPTPLISPTQKLTVVDVTDGDTLKLSDGKVFRLYGVNAPEVKEPFYKEAVEFTKNLTLGKEITFEQEEKYKEDKFGRLLGYLFVDRKNLNVELVKNGLARVVLYEKRAKIKYQDELLQAESVTKQNRLGIWK</sequence>
<name>A0A2H0KLE2_9BACT</name>
<keyword evidence="1" id="KW-0540">Nuclease</keyword>
<dbReference type="InterPro" id="IPR016071">
    <property type="entry name" value="Staphylococal_nuclease_OB-fold"/>
</dbReference>
<gene>
    <name evidence="5" type="ORF">COV86_05100</name>
</gene>
<dbReference type="Gene3D" id="2.40.50.90">
    <property type="match status" value="1"/>
</dbReference>
<dbReference type="SMART" id="SM00318">
    <property type="entry name" value="SNc"/>
    <property type="match status" value="1"/>
</dbReference>
<comment type="caution">
    <text evidence="5">The sequence shown here is derived from an EMBL/GenBank/DDBJ whole genome shotgun (WGS) entry which is preliminary data.</text>
</comment>
<accession>A0A2H0KLE2</accession>
<dbReference type="AlphaFoldDB" id="A0A2H0KLE2"/>
<keyword evidence="3" id="KW-0378">Hydrolase</keyword>
<evidence type="ECO:0000259" key="4">
    <source>
        <dbReference type="PROSITE" id="PS50830"/>
    </source>
</evidence>
<dbReference type="InterPro" id="IPR035437">
    <property type="entry name" value="SNase_OB-fold_sf"/>
</dbReference>
<dbReference type="PANTHER" id="PTHR12302">
    <property type="entry name" value="EBNA2 BINDING PROTEIN P100"/>
    <property type="match status" value="1"/>
</dbReference>
<dbReference type="Proteomes" id="UP000229570">
    <property type="component" value="Unassembled WGS sequence"/>
</dbReference>
<keyword evidence="2" id="KW-0255">Endonuclease</keyword>
<dbReference type="Pfam" id="PF00565">
    <property type="entry name" value="SNase"/>
    <property type="match status" value="1"/>
</dbReference>
<dbReference type="PROSITE" id="PS50830">
    <property type="entry name" value="TNASE_3"/>
    <property type="match status" value="1"/>
</dbReference>
<reference evidence="5 6" key="1">
    <citation type="submission" date="2017-09" db="EMBL/GenBank/DDBJ databases">
        <title>Depth-based differentiation of microbial function through sediment-hosted aquifers and enrichment of novel symbionts in the deep terrestrial subsurface.</title>
        <authorList>
            <person name="Probst A.J."/>
            <person name="Ladd B."/>
            <person name="Jarett J.K."/>
            <person name="Geller-Mcgrath D.E."/>
            <person name="Sieber C.M."/>
            <person name="Emerson J.B."/>
            <person name="Anantharaman K."/>
            <person name="Thomas B.C."/>
            <person name="Malmstrom R."/>
            <person name="Stieglmeier M."/>
            <person name="Klingl A."/>
            <person name="Woyke T."/>
            <person name="Ryan C.M."/>
            <person name="Banfield J.F."/>
        </authorList>
    </citation>
    <scope>NUCLEOTIDE SEQUENCE [LARGE SCALE GENOMIC DNA]</scope>
    <source>
        <strain evidence="5">CG11_big_fil_rev_8_21_14_0_20_35_14</strain>
    </source>
</reference>
<protein>
    <recommendedName>
        <fullName evidence="4">TNase-like domain-containing protein</fullName>
    </recommendedName>
</protein>
<evidence type="ECO:0000313" key="6">
    <source>
        <dbReference type="Proteomes" id="UP000229570"/>
    </source>
</evidence>
<dbReference type="GO" id="GO:0004519">
    <property type="term" value="F:endonuclease activity"/>
    <property type="evidence" value="ECO:0007669"/>
    <property type="project" value="UniProtKB-KW"/>
</dbReference>
<evidence type="ECO:0000256" key="2">
    <source>
        <dbReference type="ARBA" id="ARBA00022759"/>
    </source>
</evidence>
<feature type="domain" description="TNase-like" evidence="4">
    <location>
        <begin position="42"/>
        <end position="166"/>
    </location>
</feature>
<dbReference type="PANTHER" id="PTHR12302:SF3">
    <property type="entry name" value="SERINE_THREONINE-PROTEIN KINASE 31"/>
    <property type="match status" value="1"/>
</dbReference>
<evidence type="ECO:0000313" key="5">
    <source>
        <dbReference type="EMBL" id="PIQ72055.1"/>
    </source>
</evidence>
<evidence type="ECO:0000256" key="3">
    <source>
        <dbReference type="ARBA" id="ARBA00022801"/>
    </source>
</evidence>